<reference evidence="1 2" key="1">
    <citation type="submission" date="2016-12" db="EMBL/GenBank/DDBJ databases">
        <title>The new phylogeny of genus Mycobacterium.</title>
        <authorList>
            <person name="Tortoli E."/>
            <person name="Trovato A."/>
            <person name="Cirillo D.M."/>
        </authorList>
    </citation>
    <scope>NUCLEOTIDE SEQUENCE [LARGE SCALE GENOMIC DNA]</scope>
    <source>
        <strain evidence="1 2">CCUG 66554</strain>
    </source>
</reference>
<protein>
    <submittedName>
        <fullName evidence="1">Uncharacterized protein</fullName>
    </submittedName>
</protein>
<gene>
    <name evidence="1" type="ORF">BST43_15225</name>
</gene>
<evidence type="ECO:0000313" key="2">
    <source>
        <dbReference type="Proteomes" id="UP000192434"/>
    </source>
</evidence>
<accession>A0A1X0J0I3</accession>
<comment type="caution">
    <text evidence="1">The sequence shown here is derived from an EMBL/GenBank/DDBJ whole genome shotgun (WGS) entry which is preliminary data.</text>
</comment>
<name>A0A1X0J0I3_9MYCO</name>
<sequence length="64" mass="7263">MAFQAKHPGRCSACGERIVQGEHVRYEDAFLVHDDCPADIDPERPGRQERKCPDCYTIHAGECF</sequence>
<dbReference type="EMBL" id="MVII01000019">
    <property type="protein sequence ID" value="ORB55221.1"/>
    <property type="molecule type" value="Genomic_DNA"/>
</dbReference>
<organism evidence="1 2">
    <name type="scientific">Mycobacteroides saopaulense</name>
    <dbReference type="NCBI Taxonomy" id="1578165"/>
    <lineage>
        <taxon>Bacteria</taxon>
        <taxon>Bacillati</taxon>
        <taxon>Actinomycetota</taxon>
        <taxon>Actinomycetes</taxon>
        <taxon>Mycobacteriales</taxon>
        <taxon>Mycobacteriaceae</taxon>
        <taxon>Mycobacteroides</taxon>
    </lineage>
</organism>
<evidence type="ECO:0000313" key="1">
    <source>
        <dbReference type="EMBL" id="ORB55221.1"/>
    </source>
</evidence>
<dbReference type="AlphaFoldDB" id="A0A1X0J0I3"/>
<dbReference type="Proteomes" id="UP000192434">
    <property type="component" value="Unassembled WGS sequence"/>
</dbReference>
<proteinExistence type="predicted"/>